<gene>
    <name evidence="1" type="ORF">M9978_02255</name>
</gene>
<comment type="caution">
    <text evidence="1">The sequence shown here is derived from an EMBL/GenBank/DDBJ whole genome shotgun (WGS) entry which is preliminary data.</text>
</comment>
<dbReference type="Proteomes" id="UP001139451">
    <property type="component" value="Unassembled WGS sequence"/>
</dbReference>
<reference evidence="1" key="1">
    <citation type="submission" date="2022-05" db="EMBL/GenBank/DDBJ databases">
        <title>Sphingomonas sp. strain MG17 Genome sequencing and assembly.</title>
        <authorList>
            <person name="Kim I."/>
        </authorList>
    </citation>
    <scope>NUCLEOTIDE SEQUENCE</scope>
    <source>
        <strain evidence="1">MG17</strain>
    </source>
</reference>
<protein>
    <submittedName>
        <fullName evidence="1">Uncharacterized protein</fullName>
    </submittedName>
</protein>
<dbReference type="EMBL" id="JAMLDX010000001">
    <property type="protein sequence ID" value="MCP3729238.1"/>
    <property type="molecule type" value="Genomic_DNA"/>
</dbReference>
<dbReference type="RefSeq" id="WP_254291216.1">
    <property type="nucleotide sequence ID" value="NZ_JAMLDX010000001.1"/>
</dbReference>
<name>A0A9X2KN31_9SPHN</name>
<proteinExistence type="predicted"/>
<sequence length="126" mass="13897">MNRLDSELTVVLALSILEQARHEAQKGPVPRTNALRLALAYLHERAGGDRAPFDEFWRTCGDPVADAHSETMSNIRRSATLTPAIHRIWRALGIPPDLELVEQLGKAQALEQRTLAGTSRAEPVVP</sequence>
<organism evidence="1 2">
    <name type="scientific">Sphingomonas tagetis</name>
    <dbReference type="NCBI Taxonomy" id="2949092"/>
    <lineage>
        <taxon>Bacteria</taxon>
        <taxon>Pseudomonadati</taxon>
        <taxon>Pseudomonadota</taxon>
        <taxon>Alphaproteobacteria</taxon>
        <taxon>Sphingomonadales</taxon>
        <taxon>Sphingomonadaceae</taxon>
        <taxon>Sphingomonas</taxon>
    </lineage>
</organism>
<evidence type="ECO:0000313" key="2">
    <source>
        <dbReference type="Proteomes" id="UP001139451"/>
    </source>
</evidence>
<dbReference type="AlphaFoldDB" id="A0A9X2KN31"/>
<evidence type="ECO:0000313" key="1">
    <source>
        <dbReference type="EMBL" id="MCP3729238.1"/>
    </source>
</evidence>
<accession>A0A9X2KN31</accession>
<keyword evidence="2" id="KW-1185">Reference proteome</keyword>